<reference evidence="1 2" key="1">
    <citation type="submission" date="2017-06" db="EMBL/GenBank/DDBJ databases">
        <title>A draft genome sequence of Komagataeibacter nataicola LMG 1536.</title>
        <authorList>
            <person name="Skraban J."/>
            <person name="Cleenwerck I."/>
            <person name="Vandamme P."/>
            <person name="Trcek J."/>
        </authorList>
    </citation>
    <scope>NUCLEOTIDE SEQUENCE [LARGE SCALE GENOMIC DNA]</scope>
    <source>
        <strain evidence="1 2">LMG 1536</strain>
    </source>
</reference>
<evidence type="ECO:0000313" key="1">
    <source>
        <dbReference type="EMBL" id="PYD67179.1"/>
    </source>
</evidence>
<evidence type="ECO:0000313" key="2">
    <source>
        <dbReference type="Proteomes" id="UP000247512"/>
    </source>
</evidence>
<gene>
    <name evidence="1" type="ORF">CDI09_04395</name>
</gene>
<dbReference type="Proteomes" id="UP000247512">
    <property type="component" value="Unassembled WGS sequence"/>
</dbReference>
<proteinExistence type="predicted"/>
<accession>A0ABX5PD52</accession>
<dbReference type="EMBL" id="NIRT01000005">
    <property type="protein sequence ID" value="PYD67179.1"/>
    <property type="molecule type" value="Genomic_DNA"/>
</dbReference>
<keyword evidence="2" id="KW-1185">Reference proteome</keyword>
<organism evidence="1 2">
    <name type="scientific">Komagataeibacter nataicola</name>
    <dbReference type="NCBI Taxonomy" id="265960"/>
    <lineage>
        <taxon>Bacteria</taxon>
        <taxon>Pseudomonadati</taxon>
        <taxon>Pseudomonadota</taxon>
        <taxon>Alphaproteobacteria</taxon>
        <taxon>Acetobacterales</taxon>
        <taxon>Acetobacteraceae</taxon>
        <taxon>Komagataeibacter</taxon>
    </lineage>
</organism>
<protein>
    <submittedName>
        <fullName evidence="1">Uncharacterized protein</fullName>
    </submittedName>
</protein>
<sequence>MQALDELGAPKGSELRLPGTAAPIAFGMMEGMAIFMNGTDLPAETYARSDINKTISGLRAALGQTEALQGYWEGSRETALYFYGSSFAAMQAAVADYIQSDPLCARCRIEQIA</sequence>
<comment type="caution">
    <text evidence="1">The sequence shown here is derived from an EMBL/GenBank/DDBJ whole genome shotgun (WGS) entry which is preliminary data.</text>
</comment>
<name>A0ABX5PD52_9PROT</name>